<dbReference type="Gene3D" id="3.40.630.30">
    <property type="match status" value="1"/>
</dbReference>
<dbReference type="PROSITE" id="PS51186">
    <property type="entry name" value="GNAT"/>
    <property type="match status" value="2"/>
</dbReference>
<dbReference type="Proteomes" id="UP000586042">
    <property type="component" value="Unassembled WGS sequence"/>
</dbReference>
<keyword evidence="1 4" id="KW-0808">Transferase</keyword>
<dbReference type="RefSeq" id="WP_175588069.1">
    <property type="nucleotide sequence ID" value="NZ_JABWGN010000002.1"/>
</dbReference>
<evidence type="ECO:0000256" key="1">
    <source>
        <dbReference type="ARBA" id="ARBA00022679"/>
    </source>
</evidence>
<dbReference type="GO" id="GO:0016747">
    <property type="term" value="F:acyltransferase activity, transferring groups other than amino-acyl groups"/>
    <property type="evidence" value="ECO:0007669"/>
    <property type="project" value="InterPro"/>
</dbReference>
<keyword evidence="2" id="KW-0012">Acyltransferase</keyword>
<dbReference type="EMBL" id="JABWGN010000002">
    <property type="protein sequence ID" value="NUW30592.1"/>
    <property type="molecule type" value="Genomic_DNA"/>
</dbReference>
<name>A0A7Y6I2N4_9ACTN</name>
<comment type="caution">
    <text evidence="4">The sequence shown here is derived from an EMBL/GenBank/DDBJ whole genome shotgun (WGS) entry which is preliminary data.</text>
</comment>
<dbReference type="SUPFAM" id="SSF55729">
    <property type="entry name" value="Acyl-CoA N-acyltransferases (Nat)"/>
    <property type="match status" value="2"/>
</dbReference>
<organism evidence="4 5">
    <name type="scientific">Nonomuraea montanisoli</name>
    <dbReference type="NCBI Taxonomy" id="2741721"/>
    <lineage>
        <taxon>Bacteria</taxon>
        <taxon>Bacillati</taxon>
        <taxon>Actinomycetota</taxon>
        <taxon>Actinomycetes</taxon>
        <taxon>Streptosporangiales</taxon>
        <taxon>Streptosporangiaceae</taxon>
        <taxon>Nonomuraea</taxon>
    </lineage>
</organism>
<dbReference type="PANTHER" id="PTHR43877">
    <property type="entry name" value="AMINOALKYLPHOSPHONATE N-ACETYLTRANSFERASE-RELATED-RELATED"/>
    <property type="match status" value="1"/>
</dbReference>
<dbReference type="InterPro" id="IPR016181">
    <property type="entry name" value="Acyl_CoA_acyltransferase"/>
</dbReference>
<feature type="domain" description="N-acetyltransferase" evidence="3">
    <location>
        <begin position="4"/>
        <end position="174"/>
    </location>
</feature>
<keyword evidence="5" id="KW-1185">Reference proteome</keyword>
<dbReference type="InterPro" id="IPR050832">
    <property type="entry name" value="Bact_Acetyltransf"/>
</dbReference>
<dbReference type="CDD" id="cd04301">
    <property type="entry name" value="NAT_SF"/>
    <property type="match status" value="1"/>
</dbReference>
<sequence length="310" mass="33130">MVAIEWTALSPADLPAITDLARRCAARDGGLPAATSPPFLERRYATGTAVGAFAEGRLVACGAVRAVGGASAATGLVDPAHRGRGLGSGLLDRLIGAADRLVEGPVRPVEGSGRLVEGPVRLVGSPVRLETESLTPEAHALFLSRGFRQTFAEDVHRRDLTRPFPAAPLPPELETAEWSERTEEAFHAAYSASFADRPRFPGWSREEWVSWLVDDEFLPGCSLVARERDGTVAGFVACAEGFLVQVGAVPGWRRRGLARALAVAALDRVRARGATEVFLDVNVDNPASAGLFRGLGFEVVARRARYERPA</sequence>
<evidence type="ECO:0000259" key="3">
    <source>
        <dbReference type="PROSITE" id="PS51186"/>
    </source>
</evidence>
<dbReference type="Pfam" id="PF00583">
    <property type="entry name" value="Acetyltransf_1"/>
    <property type="match status" value="2"/>
</dbReference>
<accession>A0A7Y6I2N4</accession>
<evidence type="ECO:0000313" key="5">
    <source>
        <dbReference type="Proteomes" id="UP000586042"/>
    </source>
</evidence>
<dbReference type="InterPro" id="IPR000182">
    <property type="entry name" value="GNAT_dom"/>
</dbReference>
<proteinExistence type="predicted"/>
<evidence type="ECO:0000256" key="2">
    <source>
        <dbReference type="ARBA" id="ARBA00023315"/>
    </source>
</evidence>
<feature type="domain" description="N-acetyltransferase" evidence="3">
    <location>
        <begin position="176"/>
        <end position="310"/>
    </location>
</feature>
<dbReference type="AlphaFoldDB" id="A0A7Y6I2N4"/>
<reference evidence="4 5" key="1">
    <citation type="submission" date="2020-06" db="EMBL/GenBank/DDBJ databases">
        <title>Nonomuraea sp. SMC257, a novel actinomycete isolated from soil.</title>
        <authorList>
            <person name="Chanama M."/>
        </authorList>
    </citation>
    <scope>NUCLEOTIDE SEQUENCE [LARGE SCALE GENOMIC DNA]</scope>
    <source>
        <strain evidence="4 5">SMC257</strain>
    </source>
</reference>
<evidence type="ECO:0000313" key="4">
    <source>
        <dbReference type="EMBL" id="NUW30592.1"/>
    </source>
</evidence>
<gene>
    <name evidence="4" type="ORF">HTZ77_04025</name>
</gene>
<protein>
    <submittedName>
        <fullName evidence="4">GNAT family N-acetyltransferase</fullName>
    </submittedName>
</protein>